<comment type="caution">
    <text evidence="1">The sequence shown here is derived from an EMBL/GenBank/DDBJ whole genome shotgun (WGS) entry which is preliminary data.</text>
</comment>
<proteinExistence type="predicted"/>
<dbReference type="EMBL" id="CAJJDN010000249">
    <property type="protein sequence ID" value="CAD8129891.1"/>
    <property type="molecule type" value="Genomic_DNA"/>
</dbReference>
<keyword evidence="2" id="KW-1185">Reference proteome</keyword>
<accession>A0A8S1RMM2</accession>
<organism evidence="1 2">
    <name type="scientific">Paramecium sonneborni</name>
    <dbReference type="NCBI Taxonomy" id="65129"/>
    <lineage>
        <taxon>Eukaryota</taxon>
        <taxon>Sar</taxon>
        <taxon>Alveolata</taxon>
        <taxon>Ciliophora</taxon>
        <taxon>Intramacronucleata</taxon>
        <taxon>Oligohymenophorea</taxon>
        <taxon>Peniculida</taxon>
        <taxon>Parameciidae</taxon>
        <taxon>Paramecium</taxon>
    </lineage>
</organism>
<reference evidence="1" key="1">
    <citation type="submission" date="2021-01" db="EMBL/GenBank/DDBJ databases">
        <authorList>
            <consortium name="Genoscope - CEA"/>
            <person name="William W."/>
        </authorList>
    </citation>
    <scope>NUCLEOTIDE SEQUENCE</scope>
</reference>
<dbReference type="Pfam" id="PF13414">
    <property type="entry name" value="TPR_11"/>
    <property type="match status" value="1"/>
</dbReference>
<dbReference type="AlphaFoldDB" id="A0A8S1RMM2"/>
<gene>
    <name evidence="1" type="ORF">PSON_ATCC_30995.1.T2490012</name>
</gene>
<sequence>MGMINKLKQYKEAIVCYDKAIDLNPKNANAYNNKASALLLEYSFYIYMK</sequence>
<evidence type="ECO:0000313" key="1">
    <source>
        <dbReference type="EMBL" id="CAD8129891.1"/>
    </source>
</evidence>
<evidence type="ECO:0000313" key="2">
    <source>
        <dbReference type="Proteomes" id="UP000692954"/>
    </source>
</evidence>
<dbReference type="Proteomes" id="UP000692954">
    <property type="component" value="Unassembled WGS sequence"/>
</dbReference>
<protein>
    <submittedName>
        <fullName evidence="1">Uncharacterized protein</fullName>
    </submittedName>
</protein>
<name>A0A8S1RMM2_9CILI</name>